<gene>
    <name evidence="6" type="ORF">HYN46_14520</name>
</gene>
<protein>
    <submittedName>
        <fullName evidence="6">TetR/AcrR family transcriptional regulator</fullName>
    </submittedName>
</protein>
<dbReference type="EMBL" id="CP031222">
    <property type="protein sequence ID" value="AXI03945.1"/>
    <property type="molecule type" value="Genomic_DNA"/>
</dbReference>
<evidence type="ECO:0000313" key="7">
    <source>
        <dbReference type="Proteomes" id="UP000253940"/>
    </source>
</evidence>
<keyword evidence="2 4" id="KW-0238">DNA-binding</keyword>
<reference evidence="6 7" key="1">
    <citation type="submission" date="2018-07" db="EMBL/GenBank/DDBJ databases">
        <title>Genome sequencing of Moraxellaceae gen. HYN0046.</title>
        <authorList>
            <person name="Kim M."/>
            <person name="Yi H."/>
        </authorList>
    </citation>
    <scope>NUCLEOTIDE SEQUENCE [LARGE SCALE GENOMIC DNA]</scope>
    <source>
        <strain evidence="6 7">HYN0046</strain>
    </source>
</reference>
<accession>A0A345P9I6</accession>
<dbReference type="KEGG" id="mbah:HYN46_14520"/>
<keyword evidence="7" id="KW-1185">Reference proteome</keyword>
<dbReference type="InterPro" id="IPR001647">
    <property type="entry name" value="HTH_TetR"/>
</dbReference>
<dbReference type="SUPFAM" id="SSF46689">
    <property type="entry name" value="Homeodomain-like"/>
    <property type="match status" value="1"/>
</dbReference>
<dbReference type="GO" id="GO:0003677">
    <property type="term" value="F:DNA binding"/>
    <property type="evidence" value="ECO:0007669"/>
    <property type="project" value="UniProtKB-UniRule"/>
</dbReference>
<evidence type="ECO:0000256" key="4">
    <source>
        <dbReference type="PROSITE-ProRule" id="PRU00335"/>
    </source>
</evidence>
<dbReference type="AlphaFoldDB" id="A0A345P9I6"/>
<evidence type="ECO:0000256" key="2">
    <source>
        <dbReference type="ARBA" id="ARBA00023125"/>
    </source>
</evidence>
<dbReference type="InterPro" id="IPR025996">
    <property type="entry name" value="MT1864/Rv1816-like_C"/>
</dbReference>
<dbReference type="PROSITE" id="PS50977">
    <property type="entry name" value="HTH_TETR_2"/>
    <property type="match status" value="1"/>
</dbReference>
<dbReference type="Pfam" id="PF13305">
    <property type="entry name" value="TetR_C_33"/>
    <property type="match status" value="1"/>
</dbReference>
<evidence type="ECO:0000256" key="1">
    <source>
        <dbReference type="ARBA" id="ARBA00023015"/>
    </source>
</evidence>
<dbReference type="OrthoDB" id="5293556at2"/>
<dbReference type="SUPFAM" id="SSF48498">
    <property type="entry name" value="Tetracyclin repressor-like, C-terminal domain"/>
    <property type="match status" value="1"/>
</dbReference>
<proteinExistence type="predicted"/>
<sequence>MDDKIVNSAAYHHGNLRMALVEAGLAHLELASETGKELNLRELARQVGVSATATYRHFANKEALLIAIAAEGFRRFTAAQTLAFLAEPDHRKAFFATGRAYVHFAKKQPALFKLMFSSFASKQQDPEISEVMELAYYGLRKRVALVLDRSDDDPIVATAVLQAWSITHGLSHLVVDGLVEKLTDNLETTIDNVLRQTIISNSKFQGVERKD</sequence>
<organism evidence="6 7">
    <name type="scientific">Aquirhabdus parva</name>
    <dbReference type="NCBI Taxonomy" id="2283318"/>
    <lineage>
        <taxon>Bacteria</taxon>
        <taxon>Pseudomonadati</taxon>
        <taxon>Pseudomonadota</taxon>
        <taxon>Gammaproteobacteria</taxon>
        <taxon>Moraxellales</taxon>
        <taxon>Moraxellaceae</taxon>
        <taxon>Aquirhabdus</taxon>
    </lineage>
</organism>
<evidence type="ECO:0000256" key="3">
    <source>
        <dbReference type="ARBA" id="ARBA00023163"/>
    </source>
</evidence>
<dbReference type="Gene3D" id="1.10.357.10">
    <property type="entry name" value="Tetracycline Repressor, domain 2"/>
    <property type="match status" value="1"/>
</dbReference>
<dbReference type="RefSeq" id="WP_114900053.1">
    <property type="nucleotide sequence ID" value="NZ_CP031222.1"/>
</dbReference>
<keyword evidence="1" id="KW-0805">Transcription regulation</keyword>
<dbReference type="Pfam" id="PF00440">
    <property type="entry name" value="TetR_N"/>
    <property type="match status" value="1"/>
</dbReference>
<keyword evidence="3" id="KW-0804">Transcription</keyword>
<evidence type="ECO:0000313" key="6">
    <source>
        <dbReference type="EMBL" id="AXI03945.1"/>
    </source>
</evidence>
<evidence type="ECO:0000259" key="5">
    <source>
        <dbReference type="PROSITE" id="PS50977"/>
    </source>
</evidence>
<dbReference type="InterPro" id="IPR036271">
    <property type="entry name" value="Tet_transcr_reg_TetR-rel_C_sf"/>
</dbReference>
<feature type="domain" description="HTH tetR-type" evidence="5">
    <location>
        <begin position="14"/>
        <end position="76"/>
    </location>
</feature>
<dbReference type="Proteomes" id="UP000253940">
    <property type="component" value="Chromosome"/>
</dbReference>
<name>A0A345P9I6_9GAMM</name>
<feature type="DNA-binding region" description="H-T-H motif" evidence="4">
    <location>
        <begin position="39"/>
        <end position="58"/>
    </location>
</feature>
<dbReference type="InterPro" id="IPR009057">
    <property type="entry name" value="Homeodomain-like_sf"/>
</dbReference>